<dbReference type="EMBL" id="CP123584">
    <property type="protein sequence ID" value="WZK87682.1"/>
    <property type="molecule type" value="Genomic_DNA"/>
</dbReference>
<evidence type="ECO:0000256" key="3">
    <source>
        <dbReference type="ARBA" id="ARBA00023004"/>
    </source>
</evidence>
<keyword evidence="3" id="KW-0408">Iron</keyword>
<dbReference type="Gene3D" id="3.60.21.10">
    <property type="match status" value="1"/>
</dbReference>
<reference evidence="6 7" key="1">
    <citation type="submission" date="2023-04" db="EMBL/GenBank/DDBJ databases">
        <title>Complete genome sequence of Alisedimentitalea scapharcae.</title>
        <authorList>
            <person name="Rong J.-C."/>
            <person name="Yi M.-L."/>
            <person name="Zhao Q."/>
        </authorList>
    </citation>
    <scope>NUCLEOTIDE SEQUENCE [LARGE SCALE GENOMIC DNA]</scope>
    <source>
        <strain evidence="6 7">KCTC 42119</strain>
    </source>
</reference>
<dbReference type="InterPro" id="IPR026575">
    <property type="entry name" value="GpdQ/CpdA-like"/>
</dbReference>
<evidence type="ECO:0000259" key="5">
    <source>
        <dbReference type="Pfam" id="PF00149"/>
    </source>
</evidence>
<proteinExistence type="inferred from homology"/>
<evidence type="ECO:0000313" key="6">
    <source>
        <dbReference type="EMBL" id="WZK87682.1"/>
    </source>
</evidence>
<evidence type="ECO:0000256" key="4">
    <source>
        <dbReference type="ARBA" id="ARBA00025742"/>
    </source>
</evidence>
<dbReference type="InterPro" id="IPR050884">
    <property type="entry name" value="CNP_phosphodiesterase-III"/>
</dbReference>
<protein>
    <submittedName>
        <fullName evidence="6">Phosphodiesterase</fullName>
    </submittedName>
</protein>
<dbReference type="SUPFAM" id="SSF56300">
    <property type="entry name" value="Metallo-dependent phosphatases"/>
    <property type="match status" value="1"/>
</dbReference>
<keyword evidence="2" id="KW-0378">Hydrolase</keyword>
<dbReference type="PANTHER" id="PTHR42988">
    <property type="entry name" value="PHOSPHOHYDROLASE"/>
    <property type="match status" value="1"/>
</dbReference>
<accession>A0ABZ2XQM3</accession>
<feature type="domain" description="Calcineurin-like phosphoesterase" evidence="5">
    <location>
        <begin position="4"/>
        <end position="195"/>
    </location>
</feature>
<dbReference type="RefSeq" id="WP_406644966.1">
    <property type="nucleotide sequence ID" value="NZ_CP123584.1"/>
</dbReference>
<evidence type="ECO:0000313" key="7">
    <source>
        <dbReference type="Proteomes" id="UP001623232"/>
    </source>
</evidence>
<evidence type="ECO:0000256" key="2">
    <source>
        <dbReference type="ARBA" id="ARBA00022801"/>
    </source>
</evidence>
<comment type="similarity">
    <text evidence="4">Belongs to the cyclic nucleotide phosphodiesterase class-III family.</text>
</comment>
<dbReference type="PANTHER" id="PTHR42988:SF2">
    <property type="entry name" value="CYCLIC NUCLEOTIDE PHOSPHODIESTERASE CBUA0032-RELATED"/>
    <property type="match status" value="1"/>
</dbReference>
<keyword evidence="7" id="KW-1185">Reference proteome</keyword>
<sequence length="265" mass="28913">MAKLIWMTDLHFARRGLVVGHDPRVRVQQAIRFVCDHLADGDLCLISGDMVELAQPDEYQALRTLLAELPMPVCPMVGNHDDRSMLRAAFALPGQVMDAFVQYAVEVGDVVLICLDTLIPGEAAGFLCDARLAWLEAQLHRAAGRPVVVAMHHPPLALGLDMLDPDNLKNGIQLLDLLEKFPNVVQILAGHVHRPISGVVRGIGFRTQRAVLYQAPAPVPRWDWDSFTPPAEAPGLGVVSVETGQVTVQDLQFCPYETGGAAIQP</sequence>
<dbReference type="InterPro" id="IPR004843">
    <property type="entry name" value="Calcineurin-like_PHP"/>
</dbReference>
<organism evidence="6 7">
    <name type="scientific">Aliisedimentitalea scapharcae</name>
    <dbReference type="NCBI Taxonomy" id="1524259"/>
    <lineage>
        <taxon>Bacteria</taxon>
        <taxon>Pseudomonadati</taxon>
        <taxon>Pseudomonadota</taxon>
        <taxon>Alphaproteobacteria</taxon>
        <taxon>Rhodobacterales</taxon>
        <taxon>Roseobacteraceae</taxon>
        <taxon>Aliisedimentitalea</taxon>
    </lineage>
</organism>
<gene>
    <name evidence="6" type="ORF">QEZ52_13815</name>
</gene>
<dbReference type="CDD" id="cd07402">
    <property type="entry name" value="MPP_GpdQ"/>
    <property type="match status" value="1"/>
</dbReference>
<keyword evidence="1" id="KW-0479">Metal-binding</keyword>
<dbReference type="Pfam" id="PF00149">
    <property type="entry name" value="Metallophos"/>
    <property type="match status" value="1"/>
</dbReference>
<evidence type="ECO:0000256" key="1">
    <source>
        <dbReference type="ARBA" id="ARBA00022723"/>
    </source>
</evidence>
<name>A0ABZ2XQM3_9RHOB</name>
<dbReference type="InterPro" id="IPR029052">
    <property type="entry name" value="Metallo-depent_PP-like"/>
</dbReference>
<dbReference type="Proteomes" id="UP001623232">
    <property type="component" value="Chromosome"/>
</dbReference>